<reference evidence="2" key="1">
    <citation type="journal article" date="1999" name="Methods Enzymol.">
        <title>High-efficiency full-length cDNA cloning.</title>
        <authorList>
            <person name="Carninci P."/>
            <person name="Hayashizaki Y."/>
        </authorList>
    </citation>
    <scope>NUCLEOTIDE SEQUENCE</scope>
    <source>
        <strain evidence="2">C57BL/6J</strain>
        <tissue evidence="2">Corpora quadrigemina</tissue>
    </source>
</reference>
<reference evidence="2" key="4">
    <citation type="journal article" date="2001" name="Nature">
        <title>Functional annotation of a full-length mouse cDNA collection.</title>
        <authorList>
            <consortium name="The RIKEN Genome Exploration Research Group Phase II Team and the FANTOM Consortium"/>
        </authorList>
    </citation>
    <scope>NUCLEOTIDE SEQUENCE</scope>
    <source>
        <strain evidence="2">C57BL/6J</strain>
        <tissue evidence="2">Corpora quadrigemina</tissue>
    </source>
</reference>
<dbReference type="AGR" id="MGI:3704350"/>
<accession>Q8BQW6</accession>
<gene>
    <name evidence="3" type="primary">B230364G03Rik</name>
</gene>
<reference evidence="2" key="6">
    <citation type="journal article" date="2002" name="Nature">
        <title>Analysis of the mouse transcriptome based on functional annotation of 60,770 full-length cDNAs.</title>
        <authorList>
            <consortium name="The FANTOM Consortium and the RIKEN Genome Exploration Research Group Phase I and II Team"/>
        </authorList>
    </citation>
    <scope>NUCLEOTIDE SEQUENCE</scope>
    <source>
        <strain evidence="2">C57BL/6J</strain>
        <tissue evidence="2">Corpora quadrigemina</tissue>
    </source>
</reference>
<reference evidence="2" key="3">
    <citation type="journal article" date="2000" name="Genome Res.">
        <title>RIKEN integrated sequence analysis (RISA) system--384-format sequencing pipeline with 384 multicapillary sequencer.</title>
        <authorList>
            <person name="Shibata K."/>
            <person name="Itoh M."/>
            <person name="Aizawa K."/>
            <person name="Nagaoka S."/>
            <person name="Sasaki N."/>
            <person name="Carninci P."/>
            <person name="Konno H."/>
            <person name="Akiyama J."/>
            <person name="Nishi K."/>
            <person name="Kitsunai T."/>
            <person name="Tashiro H."/>
            <person name="Itoh M."/>
            <person name="Sumi N."/>
            <person name="Ishii Y."/>
            <person name="Nakamura S."/>
            <person name="Hazama M."/>
            <person name="Nishine T."/>
            <person name="Harada A."/>
            <person name="Yamamoto R."/>
            <person name="Matsumoto H."/>
            <person name="Sakaguchi S."/>
            <person name="Ikegami T."/>
            <person name="Kashiwagi K."/>
            <person name="Fujiwake S."/>
            <person name="Inoue K."/>
            <person name="Togawa Y."/>
            <person name="Izawa M."/>
            <person name="Ohara E."/>
            <person name="Watahiki M."/>
            <person name="Yoneda Y."/>
            <person name="Ishikawa T."/>
            <person name="Ozawa K."/>
            <person name="Tanaka T."/>
            <person name="Matsuura S."/>
            <person name="Kawai J."/>
            <person name="Okazaki Y."/>
            <person name="Muramatsu M."/>
            <person name="Inoue Y."/>
            <person name="Kira A."/>
            <person name="Hayashizaki Y."/>
        </authorList>
    </citation>
    <scope>NUCLEOTIDE SEQUENCE</scope>
    <source>
        <strain evidence="2">C57BL/6J</strain>
        <tissue evidence="2">Corpora quadrigemina</tissue>
    </source>
</reference>
<evidence type="ECO:0000313" key="2">
    <source>
        <dbReference type="EMBL" id="BAC32667.1"/>
    </source>
</evidence>
<evidence type="ECO:0000256" key="1">
    <source>
        <dbReference type="SAM" id="MobiDB-lite"/>
    </source>
</evidence>
<reference evidence="2" key="2">
    <citation type="journal article" date="2000" name="Genome Res.">
        <title>Normalization and subtraction of cap-trapper-selected cDNAs to prepare full-length cDNA libraries for rapid discovery of new genes.</title>
        <authorList>
            <person name="Carninci P."/>
            <person name="Shibata Y."/>
            <person name="Hayatsu N."/>
            <person name="Sugahara Y."/>
            <person name="Shibata K."/>
            <person name="Itoh M."/>
            <person name="Konno H."/>
            <person name="Okazaki Y."/>
            <person name="Muramatsu M."/>
            <person name="Hayashizaki Y."/>
        </authorList>
    </citation>
    <scope>NUCLEOTIDE SEQUENCE</scope>
    <source>
        <strain evidence="2">C57BL/6J</strain>
        <tissue evidence="2">Corpora quadrigemina</tissue>
    </source>
</reference>
<reference evidence="2" key="8">
    <citation type="journal article" date="2005" name="Science">
        <title>Antisense Transcription in the Mammalian Transcriptome.</title>
        <authorList>
            <consortium name="RIKEN Genome Exploration Research Group and Genome Science Group (Genome Network Project Core Group) and the FANTOM Consortium"/>
        </authorList>
    </citation>
    <scope>NUCLEOTIDE SEQUENCE</scope>
    <source>
        <strain evidence="2">C57BL/6J</strain>
        <tissue evidence="2">Corpora quadrigemina</tissue>
    </source>
</reference>
<feature type="compositionally biased region" description="Basic and acidic residues" evidence="1">
    <location>
        <begin position="11"/>
        <end position="23"/>
    </location>
</feature>
<protein>
    <submittedName>
        <fullName evidence="2">Uncharacterized protein</fullName>
    </submittedName>
</protein>
<dbReference type="MGI" id="MGI:3704350">
    <property type="gene designation" value="B230364G03Rik"/>
</dbReference>
<feature type="region of interest" description="Disordered" evidence="1">
    <location>
        <begin position="1"/>
        <end position="23"/>
    </location>
</feature>
<proteinExistence type="evidence at transcript level"/>
<sequence length="139" mass="15267">IYLPVSAESSESEHRNPHRGELDGRDEFAAQLAEHPFIKEVTGGVHWNAALLFSPPILWYNCVELKGGRICFHSVCLIHPSSSVSKQEVCEPLRIGDLSWQVPSAQTLNLASQPGTKTPLHSILSSSDYLHPKSGNSLL</sequence>
<organism evidence="2">
    <name type="scientific">Mus musculus</name>
    <name type="common">Mouse</name>
    <dbReference type="NCBI Taxonomy" id="10090"/>
    <lineage>
        <taxon>Eukaryota</taxon>
        <taxon>Metazoa</taxon>
        <taxon>Chordata</taxon>
        <taxon>Craniata</taxon>
        <taxon>Vertebrata</taxon>
        <taxon>Euteleostomi</taxon>
        <taxon>Mammalia</taxon>
        <taxon>Eutheria</taxon>
        <taxon>Euarchontoglires</taxon>
        <taxon>Glires</taxon>
        <taxon>Rodentia</taxon>
        <taxon>Myomorpha</taxon>
        <taxon>Muroidea</taxon>
        <taxon>Muridae</taxon>
        <taxon>Murinae</taxon>
        <taxon>Mus</taxon>
        <taxon>Mus</taxon>
    </lineage>
</organism>
<name>Q8BQW6_MOUSE</name>
<dbReference type="EMBL" id="AK046279">
    <property type="protein sequence ID" value="BAC32667.1"/>
    <property type="molecule type" value="mRNA"/>
</dbReference>
<feature type="non-terminal residue" evidence="2">
    <location>
        <position position="1"/>
    </location>
</feature>
<dbReference type="AlphaFoldDB" id="Q8BQW6"/>
<evidence type="ECO:0000313" key="3">
    <source>
        <dbReference type="MGI" id="MGI:3704350"/>
    </source>
</evidence>
<reference evidence="2" key="7">
    <citation type="journal article" date="2005" name="Science">
        <title>The Transcriptional Landscape of the Mammalian Genome.</title>
        <authorList>
            <consortium name="The FANTOM Consortium"/>
            <consortium name="Riken Genome Exploration Research Group and Genome Science Group (Genome Network Project Core Group)"/>
        </authorList>
    </citation>
    <scope>NUCLEOTIDE SEQUENCE</scope>
    <source>
        <strain evidence="2">C57BL/6J</strain>
        <tissue evidence="2">Corpora quadrigemina</tissue>
    </source>
</reference>
<reference evidence="2" key="5">
    <citation type="submission" date="2001-07" db="EMBL/GenBank/DDBJ databases">
        <authorList>
            <person name="Adachi J."/>
            <person name="Aizawa K."/>
            <person name="Akimura T."/>
            <person name="Arakawa T."/>
            <person name="Bono H."/>
            <person name="Carninci P."/>
            <person name="Fukuda S."/>
            <person name="Furuno M."/>
            <person name="Hanagaki T."/>
            <person name="Hara A."/>
            <person name="Hashizume W."/>
            <person name="Hayashida K."/>
            <person name="Hayatsu N."/>
            <person name="Hiramoto K."/>
            <person name="Hiraoka T."/>
            <person name="Hirozane T."/>
            <person name="Hori F."/>
            <person name="Imotani K."/>
            <person name="Ishii Y."/>
            <person name="Itoh M."/>
            <person name="Kagawa I."/>
            <person name="Kasukawa T."/>
            <person name="Katoh H."/>
            <person name="Kawai J."/>
            <person name="Kojima Y."/>
            <person name="Kondo S."/>
            <person name="Konno H."/>
            <person name="Kouda M."/>
            <person name="Koya S."/>
            <person name="Kurihara C."/>
            <person name="Matsuyama T."/>
            <person name="Miyazaki A."/>
            <person name="Murata M."/>
            <person name="Nakamura M."/>
            <person name="Nishi K."/>
            <person name="Nomura K."/>
            <person name="Numazaki R."/>
            <person name="Ohno M."/>
            <person name="Ohsato N."/>
            <person name="Okazaki Y."/>
            <person name="Saito R."/>
            <person name="Saitoh H."/>
            <person name="Sakai C."/>
            <person name="Sakai K."/>
            <person name="Sakazume N."/>
            <person name="Sano H."/>
            <person name="Sasaki D."/>
            <person name="Shibata K."/>
            <person name="Shinagawa A."/>
            <person name="Shiraki T."/>
            <person name="Sogabe Y."/>
            <person name="Tagami M."/>
            <person name="Tagawa A."/>
            <person name="Takahashi F."/>
            <person name="Takaku-Akahira S."/>
            <person name="Takeda Y."/>
            <person name="Tanaka T."/>
            <person name="Tomaru A."/>
            <person name="Toya T."/>
            <person name="Yasunishi A."/>
            <person name="Muramatsu M."/>
            <person name="Hayashizaki Y."/>
        </authorList>
    </citation>
    <scope>NUCLEOTIDE SEQUENCE</scope>
    <source>
        <strain evidence="2">C57BL/6J</strain>
        <tissue evidence="2">Corpora quadrigemina</tissue>
    </source>
</reference>